<sequence>MQGRTWRNVSENQEKEARSWIIKSGGVEKPITNSTEKWRLSLASITYIFYNNGTLYATPARYSHLRASKCLLELETVLSGETPELYDYLIGFDETGKGEIFGSIYLVGVAIPYSKASNLSSILSSVDSKKSQTDEYWHKMFQQIERIKDEGLTYKVLQITPKEVKPKILNNLLDEKYLSLCEYFLDQYSSFKCRIVIDDYGVSSNFKKELSSYNRSNLEIIITSHSEDNFLETKVASLISKKYRSEEMQAINNNTSYQLGMLKPGTGNLSNNQTREWLEKWYSSGKEWPWFVKKTFKTIREIEGKK</sequence>
<dbReference type="InterPro" id="IPR012337">
    <property type="entry name" value="RNaseH-like_sf"/>
</dbReference>
<dbReference type="Proteomes" id="UP000811545">
    <property type="component" value="Unassembled WGS sequence"/>
</dbReference>
<dbReference type="GO" id="GO:0032299">
    <property type="term" value="C:ribonuclease H2 complex"/>
    <property type="evidence" value="ECO:0007669"/>
    <property type="project" value="TreeGrafter"/>
</dbReference>
<protein>
    <recommendedName>
        <fullName evidence="11">Ribonuclease</fullName>
        <ecNumber evidence="11">3.1.26.4</ecNumber>
    </recommendedName>
</protein>
<dbReference type="EMBL" id="QLTW01000007">
    <property type="protein sequence ID" value="MBT9144407.1"/>
    <property type="molecule type" value="Genomic_DNA"/>
</dbReference>
<feature type="domain" description="RNase H type-2" evidence="12">
    <location>
        <begin position="87"/>
        <end position="306"/>
    </location>
</feature>
<evidence type="ECO:0000256" key="10">
    <source>
        <dbReference type="PROSITE-ProRule" id="PRU01319"/>
    </source>
</evidence>
<accession>A0A9E2BF75</accession>
<evidence type="ECO:0000256" key="1">
    <source>
        <dbReference type="ARBA" id="ARBA00000077"/>
    </source>
</evidence>
<keyword evidence="9 10" id="KW-0378">Hydrolase</keyword>
<name>A0A9E2BF75_PSYF1</name>
<gene>
    <name evidence="13" type="primary">rnhC_1</name>
    <name evidence="13" type="ORF">DDT42_00248</name>
</gene>
<dbReference type="PANTHER" id="PTHR10954:SF23">
    <property type="entry name" value="RIBONUCLEASE"/>
    <property type="match status" value="1"/>
</dbReference>
<dbReference type="InterPro" id="IPR023160">
    <property type="entry name" value="RNase_HII_hlx-loop-hlx_cap_dom"/>
</dbReference>
<feature type="binding site" evidence="10">
    <location>
        <position position="93"/>
    </location>
    <ligand>
        <name>a divalent metal cation</name>
        <dbReference type="ChEBI" id="CHEBI:60240"/>
    </ligand>
</feature>
<dbReference type="GO" id="GO:0006298">
    <property type="term" value="P:mismatch repair"/>
    <property type="evidence" value="ECO:0007669"/>
    <property type="project" value="TreeGrafter"/>
</dbReference>
<dbReference type="SUPFAM" id="SSF53098">
    <property type="entry name" value="Ribonuclease H-like"/>
    <property type="match status" value="1"/>
</dbReference>
<feature type="binding site" evidence="10">
    <location>
        <position position="94"/>
    </location>
    <ligand>
        <name>a divalent metal cation</name>
        <dbReference type="ChEBI" id="CHEBI:60240"/>
    </ligand>
</feature>
<comment type="similarity">
    <text evidence="4">Belongs to the RNase HII family. RnhC subfamily.</text>
</comment>
<keyword evidence="6 10" id="KW-0540">Nuclease</keyword>
<comment type="cofactor">
    <cofactor evidence="10">
        <name>Mn(2+)</name>
        <dbReference type="ChEBI" id="CHEBI:29035"/>
    </cofactor>
    <cofactor evidence="10">
        <name>Mg(2+)</name>
        <dbReference type="ChEBI" id="CHEBI:18420"/>
    </cofactor>
    <text evidence="10">Manganese or magnesium. Binds 1 divalent metal ion per monomer in the absence of substrate. May bind a second metal ion after substrate binding.</text>
</comment>
<organism evidence="13 14">
    <name type="scientific">Psychracetigena formicireducens</name>
    <dbReference type="NCBI Taxonomy" id="2986056"/>
    <lineage>
        <taxon>Bacteria</taxon>
        <taxon>Bacillati</taxon>
        <taxon>Candidatus Lithacetigenota</taxon>
        <taxon>Candidatus Psychracetigena</taxon>
    </lineage>
</organism>
<dbReference type="InterPro" id="IPR024567">
    <property type="entry name" value="RNase_HII/HIII_dom"/>
</dbReference>
<dbReference type="GO" id="GO:0046872">
    <property type="term" value="F:metal ion binding"/>
    <property type="evidence" value="ECO:0007669"/>
    <property type="project" value="UniProtKB-KW"/>
</dbReference>
<keyword evidence="8 10" id="KW-0255">Endonuclease</keyword>
<feature type="binding site" evidence="10">
    <location>
        <position position="198"/>
    </location>
    <ligand>
        <name>a divalent metal cation</name>
        <dbReference type="ChEBI" id="CHEBI:60240"/>
    </ligand>
</feature>
<dbReference type="Gene3D" id="1.10.10.460">
    <property type="entry name" value="Ribonuclease hii. Domain 2"/>
    <property type="match status" value="1"/>
</dbReference>
<evidence type="ECO:0000256" key="3">
    <source>
        <dbReference type="ARBA" id="ARBA00004496"/>
    </source>
</evidence>
<evidence type="ECO:0000256" key="2">
    <source>
        <dbReference type="ARBA" id="ARBA00004065"/>
    </source>
</evidence>
<proteinExistence type="inferred from homology"/>
<evidence type="ECO:0000256" key="5">
    <source>
        <dbReference type="ARBA" id="ARBA00022490"/>
    </source>
</evidence>
<comment type="catalytic activity">
    <reaction evidence="1 10 11">
        <text>Endonucleolytic cleavage to 5'-phosphomonoester.</text>
        <dbReference type="EC" id="3.1.26.4"/>
    </reaction>
</comment>
<reference evidence="13 14" key="1">
    <citation type="journal article" date="2021" name="bioRxiv">
        <title>Unique metabolic strategies in Hadean analogues reveal hints for primordial physiology.</title>
        <authorList>
            <person name="Nobu M.K."/>
            <person name="Nakai R."/>
            <person name="Tamazawa S."/>
            <person name="Mori H."/>
            <person name="Toyoda A."/>
            <person name="Ijiri A."/>
            <person name="Suzuki S."/>
            <person name="Kurokawa K."/>
            <person name="Kamagata Y."/>
            <person name="Tamaki H."/>
        </authorList>
    </citation>
    <scope>NUCLEOTIDE SEQUENCE [LARGE SCALE GENOMIC DNA]</scope>
    <source>
        <strain evidence="13">BS525</strain>
    </source>
</reference>
<comment type="function">
    <text evidence="2 11">Endonuclease that specifically degrades the RNA of RNA-DNA hybrids.</text>
</comment>
<dbReference type="InterPro" id="IPR036397">
    <property type="entry name" value="RNaseH_sf"/>
</dbReference>
<evidence type="ECO:0000313" key="13">
    <source>
        <dbReference type="EMBL" id="MBT9144407.1"/>
    </source>
</evidence>
<comment type="caution">
    <text evidence="13">The sequence shown here is derived from an EMBL/GenBank/DDBJ whole genome shotgun (WGS) entry which is preliminary data.</text>
</comment>
<evidence type="ECO:0000313" key="14">
    <source>
        <dbReference type="Proteomes" id="UP000811545"/>
    </source>
</evidence>
<keyword evidence="5" id="KW-0963">Cytoplasm</keyword>
<dbReference type="PANTHER" id="PTHR10954">
    <property type="entry name" value="RIBONUCLEASE H2 SUBUNIT A"/>
    <property type="match status" value="1"/>
</dbReference>
<dbReference type="InterPro" id="IPR001352">
    <property type="entry name" value="RNase_HII/HIII"/>
</dbReference>
<dbReference type="GO" id="GO:0005737">
    <property type="term" value="C:cytoplasm"/>
    <property type="evidence" value="ECO:0007669"/>
    <property type="project" value="UniProtKB-SubCell"/>
</dbReference>
<comment type="subcellular location">
    <subcellularLocation>
        <location evidence="3">Cytoplasm</location>
    </subcellularLocation>
</comment>
<evidence type="ECO:0000256" key="9">
    <source>
        <dbReference type="ARBA" id="ARBA00022801"/>
    </source>
</evidence>
<evidence type="ECO:0000259" key="12">
    <source>
        <dbReference type="PROSITE" id="PS51975"/>
    </source>
</evidence>
<dbReference type="Gene3D" id="3.30.420.10">
    <property type="entry name" value="Ribonuclease H-like superfamily/Ribonuclease H"/>
    <property type="match status" value="1"/>
</dbReference>
<evidence type="ECO:0000256" key="8">
    <source>
        <dbReference type="ARBA" id="ARBA00022759"/>
    </source>
</evidence>
<dbReference type="GO" id="GO:0043137">
    <property type="term" value="P:DNA replication, removal of RNA primer"/>
    <property type="evidence" value="ECO:0007669"/>
    <property type="project" value="TreeGrafter"/>
</dbReference>
<dbReference type="Pfam" id="PF01351">
    <property type="entry name" value="RNase_HII"/>
    <property type="match status" value="1"/>
</dbReference>
<evidence type="ECO:0000256" key="6">
    <source>
        <dbReference type="ARBA" id="ARBA00022722"/>
    </source>
</evidence>
<dbReference type="EC" id="3.1.26.4" evidence="11"/>
<evidence type="ECO:0000256" key="4">
    <source>
        <dbReference type="ARBA" id="ARBA00008378"/>
    </source>
</evidence>
<dbReference type="GO" id="GO:0003723">
    <property type="term" value="F:RNA binding"/>
    <property type="evidence" value="ECO:0007669"/>
    <property type="project" value="UniProtKB-UniRule"/>
</dbReference>
<evidence type="ECO:0000256" key="11">
    <source>
        <dbReference type="RuleBase" id="RU003515"/>
    </source>
</evidence>
<dbReference type="GO" id="GO:0004523">
    <property type="term" value="F:RNA-DNA hybrid ribonuclease activity"/>
    <property type="evidence" value="ECO:0007669"/>
    <property type="project" value="UniProtKB-UniRule"/>
</dbReference>
<dbReference type="PROSITE" id="PS51975">
    <property type="entry name" value="RNASE_H_2"/>
    <property type="match status" value="1"/>
</dbReference>
<dbReference type="AlphaFoldDB" id="A0A9E2BF75"/>
<keyword evidence="7 10" id="KW-0479">Metal-binding</keyword>
<evidence type="ECO:0000256" key="7">
    <source>
        <dbReference type="ARBA" id="ARBA00022723"/>
    </source>
</evidence>